<keyword evidence="2" id="KW-0408">Iron</keyword>
<dbReference type="Pfam" id="PF12838">
    <property type="entry name" value="Fer4_7"/>
    <property type="match status" value="1"/>
</dbReference>
<comment type="caution">
    <text evidence="5">The sequence shown here is derived from an EMBL/GenBank/DDBJ whole genome shotgun (WGS) entry which is preliminary data.</text>
</comment>
<dbReference type="AlphaFoldDB" id="C0CQB0"/>
<evidence type="ECO:0000256" key="2">
    <source>
        <dbReference type="ARBA" id="ARBA00023004"/>
    </source>
</evidence>
<keyword evidence="6" id="KW-1185">Reference proteome</keyword>
<keyword evidence="3" id="KW-0411">Iron-sulfur</keyword>
<dbReference type="PANTHER" id="PTHR43122:SF1">
    <property type="entry name" value="IRON-SULFUR-BINDING PROTEIN"/>
    <property type="match status" value="1"/>
</dbReference>
<dbReference type="SUPFAM" id="SSF54862">
    <property type="entry name" value="4Fe-4S ferredoxins"/>
    <property type="match status" value="1"/>
</dbReference>
<dbReference type="RefSeq" id="WP_005950944.1">
    <property type="nucleotide sequence ID" value="NZ_CP136423.1"/>
</dbReference>
<evidence type="ECO:0000313" key="6">
    <source>
        <dbReference type="Proteomes" id="UP000003100"/>
    </source>
</evidence>
<dbReference type="PROSITE" id="PS51379">
    <property type="entry name" value="4FE4S_FER_2"/>
    <property type="match status" value="2"/>
</dbReference>
<dbReference type="eggNOG" id="COG1146">
    <property type="taxonomic scope" value="Bacteria"/>
</dbReference>
<evidence type="ECO:0000256" key="1">
    <source>
        <dbReference type="ARBA" id="ARBA00022723"/>
    </source>
</evidence>
<dbReference type="HOGENOM" id="CLU_139698_5_3_9"/>
<accession>C0CQB0</accession>
<dbReference type="GO" id="GO:0051536">
    <property type="term" value="F:iron-sulfur cluster binding"/>
    <property type="evidence" value="ECO:0007669"/>
    <property type="project" value="UniProtKB-KW"/>
</dbReference>
<dbReference type="PROSITE" id="PS00198">
    <property type="entry name" value="4FE4S_FER_1"/>
    <property type="match status" value="1"/>
</dbReference>
<gene>
    <name evidence="5" type="ORF">RUMHYD_03063</name>
</gene>
<evidence type="ECO:0000256" key="3">
    <source>
        <dbReference type="ARBA" id="ARBA00023014"/>
    </source>
</evidence>
<keyword evidence="1" id="KW-0479">Metal-binding</keyword>
<reference evidence="5 6" key="1">
    <citation type="submission" date="2009-01" db="EMBL/GenBank/DDBJ databases">
        <authorList>
            <person name="Fulton L."/>
            <person name="Clifton S."/>
            <person name="Fulton B."/>
            <person name="Xu J."/>
            <person name="Minx P."/>
            <person name="Pepin K.H."/>
            <person name="Johnson M."/>
            <person name="Bhonagiri V."/>
            <person name="Nash W.E."/>
            <person name="Mardis E.R."/>
            <person name="Wilson R.K."/>
        </authorList>
    </citation>
    <scope>NUCLEOTIDE SEQUENCE [LARGE SCALE GENOMIC DNA]</scope>
    <source>
        <strain evidence="6">DSM 10507 / JCM 14656 / S5a33</strain>
    </source>
</reference>
<evidence type="ECO:0000313" key="5">
    <source>
        <dbReference type="EMBL" id="EEG48077.1"/>
    </source>
</evidence>
<feature type="domain" description="4Fe-4S ferredoxin-type" evidence="4">
    <location>
        <begin position="1"/>
        <end position="30"/>
    </location>
</feature>
<reference evidence="5 6" key="2">
    <citation type="submission" date="2009-02" db="EMBL/GenBank/DDBJ databases">
        <title>Draft genome sequence of Blautia hydrogenotrophica DSM 10507 (Ruminococcus hydrogenotrophicus DSM 10507).</title>
        <authorList>
            <person name="Sudarsanam P."/>
            <person name="Ley R."/>
            <person name="Guruge J."/>
            <person name="Turnbaugh P.J."/>
            <person name="Mahowald M."/>
            <person name="Liep D."/>
            <person name="Gordon J."/>
        </authorList>
    </citation>
    <scope>NUCLEOTIDE SEQUENCE [LARGE SCALE GENOMIC DNA]</scope>
    <source>
        <strain evidence="6">DSM 10507 / JCM 14656 / S5a33</strain>
    </source>
</reference>
<feature type="domain" description="4Fe-4S ferredoxin-type" evidence="4">
    <location>
        <begin position="37"/>
        <end position="66"/>
    </location>
</feature>
<protein>
    <recommendedName>
        <fullName evidence="4">4Fe-4S ferredoxin-type domain-containing protein</fullName>
    </recommendedName>
</protein>
<dbReference type="Proteomes" id="UP000003100">
    <property type="component" value="Unassembled WGS sequence"/>
</dbReference>
<proteinExistence type="predicted"/>
<dbReference type="GO" id="GO:0046872">
    <property type="term" value="F:metal ion binding"/>
    <property type="evidence" value="ECO:0007669"/>
    <property type="project" value="UniProtKB-KW"/>
</dbReference>
<dbReference type="EMBL" id="ACBZ01000165">
    <property type="protein sequence ID" value="EEG48077.1"/>
    <property type="molecule type" value="Genomic_DNA"/>
</dbReference>
<sequence length="68" mass="7494">MKVETRPERCKECGLCVVDCPKKAISFAEETNSAGYHYTVIDDEKCVACGTCYTVCPDGVYHVLGKEV</sequence>
<name>C0CQB0_BLAHS</name>
<dbReference type="Gene3D" id="3.30.70.20">
    <property type="match status" value="2"/>
</dbReference>
<dbReference type="InterPro" id="IPR017900">
    <property type="entry name" value="4Fe4S_Fe_S_CS"/>
</dbReference>
<dbReference type="GeneID" id="86822408"/>
<dbReference type="PATRIC" id="fig|476272.21.peg.1196"/>
<organism evidence="5 6">
    <name type="scientific">Blautia hydrogenotrophica (strain DSM 10507 / JCM 14656 / S5a33)</name>
    <name type="common">Ruminococcus hydrogenotrophicus</name>
    <dbReference type="NCBI Taxonomy" id="476272"/>
    <lineage>
        <taxon>Bacteria</taxon>
        <taxon>Bacillati</taxon>
        <taxon>Bacillota</taxon>
        <taxon>Clostridia</taxon>
        <taxon>Lachnospirales</taxon>
        <taxon>Lachnospiraceae</taxon>
        <taxon>Blautia</taxon>
    </lineage>
</organism>
<dbReference type="PANTHER" id="PTHR43122">
    <property type="entry name" value="FERREDOXIN SUBUNIT OF PYRUVATE:FLAVODOXIN OXIDOREDUCTASE-RELATED"/>
    <property type="match status" value="1"/>
</dbReference>
<evidence type="ECO:0000259" key="4">
    <source>
        <dbReference type="PROSITE" id="PS51379"/>
    </source>
</evidence>
<dbReference type="InterPro" id="IPR017896">
    <property type="entry name" value="4Fe4S_Fe-S-bd"/>
</dbReference>